<dbReference type="AlphaFoldDB" id="A0A1I6ISG0"/>
<dbReference type="InterPro" id="IPR036291">
    <property type="entry name" value="NAD(P)-bd_dom_sf"/>
</dbReference>
<evidence type="ECO:0000313" key="4">
    <source>
        <dbReference type="EMBL" id="SFR69686.1"/>
    </source>
</evidence>
<dbReference type="STRING" id="553469.SAMN04487947_3663"/>
<dbReference type="NCBIfam" id="NF005559">
    <property type="entry name" value="PRK07231.1"/>
    <property type="match status" value="1"/>
</dbReference>
<dbReference type="PROSITE" id="PS00061">
    <property type="entry name" value="ADH_SHORT"/>
    <property type="match status" value="1"/>
</dbReference>
<sequence length="257" mass="26512">MSLLEDKTAVITGSSGGIGRGIAQTFADHGASVVVADIREDPREGGTPTHELLQEEGSEATYVECDVTDYDDCVAAVEAAEEFGGVDVMVNNAGIVGPQDPLVDLDLAEYRNLVSVNLDGVVNGSKAAALAMVERGEGGSIVNMSSVAGMVGYGGITPYSAAKGGVRLFTYALASELGPDGIRVNAVHPGVIETAMTKEDSPIVGTEQEEQLLPTIPLRRVGQPEDIGGVVTFLASDLASYVTAESIVVDGGQLNSE</sequence>
<dbReference type="GO" id="GO:0016616">
    <property type="term" value="F:oxidoreductase activity, acting on the CH-OH group of donors, NAD or NADP as acceptor"/>
    <property type="evidence" value="ECO:0007669"/>
    <property type="project" value="TreeGrafter"/>
</dbReference>
<organism evidence="4 5">
    <name type="scientific">Halogeometricum rufum</name>
    <dbReference type="NCBI Taxonomy" id="553469"/>
    <lineage>
        <taxon>Archaea</taxon>
        <taxon>Methanobacteriati</taxon>
        <taxon>Methanobacteriota</taxon>
        <taxon>Stenosarchaea group</taxon>
        <taxon>Halobacteria</taxon>
        <taxon>Halobacteriales</taxon>
        <taxon>Haloferacaceae</taxon>
        <taxon>Halogeometricum</taxon>
    </lineage>
</organism>
<keyword evidence="2" id="KW-0560">Oxidoreductase</keyword>
<accession>A0A1I6ISG0</accession>
<reference evidence="5" key="1">
    <citation type="submission" date="2016-10" db="EMBL/GenBank/DDBJ databases">
        <authorList>
            <person name="Varghese N."/>
            <person name="Submissions S."/>
        </authorList>
    </citation>
    <scope>NUCLEOTIDE SEQUENCE [LARGE SCALE GENOMIC DNA]</scope>
    <source>
        <strain evidence="5">CGMCC 1.7736</strain>
    </source>
</reference>
<evidence type="ECO:0000256" key="1">
    <source>
        <dbReference type="ARBA" id="ARBA00006484"/>
    </source>
</evidence>
<dbReference type="PANTHER" id="PTHR42760:SF133">
    <property type="entry name" value="3-OXOACYL-[ACYL-CARRIER-PROTEIN] REDUCTASE"/>
    <property type="match status" value="1"/>
</dbReference>
<protein>
    <submittedName>
        <fullName evidence="4">NAD(P)-dependent dehydrogenase, short-chain alcohol dehydrogenase family</fullName>
    </submittedName>
</protein>
<dbReference type="OrthoDB" id="281764at2157"/>
<name>A0A1I6ISG0_9EURY</name>
<evidence type="ECO:0000259" key="3">
    <source>
        <dbReference type="SMART" id="SM00822"/>
    </source>
</evidence>
<dbReference type="Pfam" id="PF13561">
    <property type="entry name" value="adh_short_C2"/>
    <property type="match status" value="1"/>
</dbReference>
<dbReference type="InterPro" id="IPR020904">
    <property type="entry name" value="Sc_DH/Rdtase_CS"/>
</dbReference>
<dbReference type="FunFam" id="3.40.50.720:FF:000084">
    <property type="entry name" value="Short-chain dehydrogenase reductase"/>
    <property type="match status" value="1"/>
</dbReference>
<dbReference type="PRINTS" id="PR00081">
    <property type="entry name" value="GDHRDH"/>
</dbReference>
<gene>
    <name evidence="4" type="ORF">SAMN04487947_3663</name>
</gene>
<evidence type="ECO:0000313" key="5">
    <source>
        <dbReference type="Proteomes" id="UP000198531"/>
    </source>
</evidence>
<dbReference type="InterPro" id="IPR057326">
    <property type="entry name" value="KR_dom"/>
</dbReference>
<dbReference type="InterPro" id="IPR002347">
    <property type="entry name" value="SDR_fam"/>
</dbReference>
<evidence type="ECO:0000256" key="2">
    <source>
        <dbReference type="ARBA" id="ARBA00023002"/>
    </source>
</evidence>
<dbReference type="PANTHER" id="PTHR42760">
    <property type="entry name" value="SHORT-CHAIN DEHYDROGENASES/REDUCTASES FAMILY MEMBER"/>
    <property type="match status" value="1"/>
</dbReference>
<proteinExistence type="inferred from homology"/>
<dbReference type="Proteomes" id="UP000198531">
    <property type="component" value="Unassembled WGS sequence"/>
</dbReference>
<dbReference type="RefSeq" id="WP_089810326.1">
    <property type="nucleotide sequence ID" value="NZ_FOYT01000004.1"/>
</dbReference>
<comment type="similarity">
    <text evidence="1">Belongs to the short-chain dehydrogenases/reductases (SDR) family.</text>
</comment>
<dbReference type="SMART" id="SM00822">
    <property type="entry name" value="PKS_KR"/>
    <property type="match status" value="1"/>
</dbReference>
<dbReference type="PRINTS" id="PR00080">
    <property type="entry name" value="SDRFAMILY"/>
</dbReference>
<dbReference type="SUPFAM" id="SSF51735">
    <property type="entry name" value="NAD(P)-binding Rossmann-fold domains"/>
    <property type="match status" value="1"/>
</dbReference>
<dbReference type="EMBL" id="FOYT01000004">
    <property type="protein sequence ID" value="SFR69686.1"/>
    <property type="molecule type" value="Genomic_DNA"/>
</dbReference>
<feature type="domain" description="Ketoreductase" evidence="3">
    <location>
        <begin position="7"/>
        <end position="190"/>
    </location>
</feature>
<dbReference type="Gene3D" id="3.40.50.720">
    <property type="entry name" value="NAD(P)-binding Rossmann-like Domain"/>
    <property type="match status" value="1"/>
</dbReference>
<keyword evidence="5" id="KW-1185">Reference proteome</keyword>